<name>A0ABV7HT13_9GAMM</name>
<dbReference type="PANTHER" id="PTHR43747">
    <property type="entry name" value="FAD-BINDING PROTEIN"/>
    <property type="match status" value="1"/>
</dbReference>
<dbReference type="Proteomes" id="UP001595548">
    <property type="component" value="Unassembled WGS sequence"/>
</dbReference>
<dbReference type="Pfam" id="PF04820">
    <property type="entry name" value="Trp_halogenase"/>
    <property type="match status" value="1"/>
</dbReference>
<keyword evidence="1" id="KW-0812">Transmembrane</keyword>
<reference evidence="3" key="1">
    <citation type="journal article" date="2019" name="Int. J. Syst. Evol. Microbiol.">
        <title>The Global Catalogue of Microorganisms (GCM) 10K type strain sequencing project: providing services to taxonomists for standard genome sequencing and annotation.</title>
        <authorList>
            <consortium name="The Broad Institute Genomics Platform"/>
            <consortium name="The Broad Institute Genome Sequencing Center for Infectious Disease"/>
            <person name="Wu L."/>
            <person name="Ma J."/>
        </authorList>
    </citation>
    <scope>NUCLEOTIDE SEQUENCE [LARGE SCALE GENOMIC DNA]</scope>
    <source>
        <strain evidence="3">KCTC 52141</strain>
    </source>
</reference>
<accession>A0ABV7HT13</accession>
<evidence type="ECO:0000313" key="2">
    <source>
        <dbReference type="EMBL" id="MFC3156932.1"/>
    </source>
</evidence>
<sequence>MQFECNNKINRLVICGGGTSGWMAAAMFARMLGQQLEITLIESSQIATVGVGEATIPPIQLFNKVLGIDESEFLRETGATIKLGIEFAGWGRPNDCYMHAFGELGMERGMASFSHYWQRAYSEGRAGDFWDYSLNQRAAKAGKFAPLAQIPETPLAGLTYAYHFDASRYAALLKRYSKNAGVRHLDTSIERVQCNDNTGDIQALQLSDGATLAGDFFIDCTGGRSLLLGQALGVDFEDYGHWLPCDRAIALASQPMTSIAPYTRSVAHRTGWCWQIPLQHRTGNGVVYDSRRMSDDEALALLKQQLPTEAAGEPNTIRFKTGRRARQWHKNCVALGLASGFLEPLESTSLHLVQSSVIRLVKCFPSTGVDDAVVDNYNRLARDEFELIRNFIILHYHLNQRDEPLWQACRDMNVPDDLARRIELFRHSGLVFREQNELFTEPAWQQVMRGQGLVPAEYHRLSDAMPGDQLGEFMSNLDKIFANTVNKLPSHDQFLRHIAEGGSFRVKTG</sequence>
<dbReference type="EMBL" id="JBHRTL010000031">
    <property type="protein sequence ID" value="MFC3156932.1"/>
    <property type="molecule type" value="Genomic_DNA"/>
</dbReference>
<dbReference type="InterPro" id="IPR036188">
    <property type="entry name" value="FAD/NAD-bd_sf"/>
</dbReference>
<dbReference type="EC" id="1.14.19.-" evidence="2"/>
<gene>
    <name evidence="2" type="ORF">ACFOEB_17115</name>
</gene>
<dbReference type="Gene3D" id="3.50.50.60">
    <property type="entry name" value="FAD/NAD(P)-binding domain"/>
    <property type="match status" value="1"/>
</dbReference>
<comment type="caution">
    <text evidence="2">The sequence shown here is derived from an EMBL/GenBank/DDBJ whole genome shotgun (WGS) entry which is preliminary data.</text>
</comment>
<organism evidence="2 3">
    <name type="scientific">Gilvimarinus japonicus</name>
    <dbReference type="NCBI Taxonomy" id="1796469"/>
    <lineage>
        <taxon>Bacteria</taxon>
        <taxon>Pseudomonadati</taxon>
        <taxon>Pseudomonadota</taxon>
        <taxon>Gammaproteobacteria</taxon>
        <taxon>Cellvibrionales</taxon>
        <taxon>Cellvibrionaceae</taxon>
        <taxon>Gilvimarinus</taxon>
    </lineage>
</organism>
<protein>
    <submittedName>
        <fullName evidence="2">Tryptophan halogenase family protein</fullName>
        <ecNumber evidence="2">1.14.19.-</ecNumber>
    </submittedName>
</protein>
<keyword evidence="3" id="KW-1185">Reference proteome</keyword>
<proteinExistence type="predicted"/>
<feature type="transmembrane region" description="Helical" evidence="1">
    <location>
        <begin position="12"/>
        <end position="33"/>
    </location>
</feature>
<dbReference type="SUPFAM" id="SSF51905">
    <property type="entry name" value="FAD/NAD(P)-binding domain"/>
    <property type="match status" value="1"/>
</dbReference>
<dbReference type="InterPro" id="IPR050816">
    <property type="entry name" value="Flavin-dep_Halogenase_NPB"/>
</dbReference>
<dbReference type="PIRSF" id="PIRSF011396">
    <property type="entry name" value="Trp_halogenase"/>
    <property type="match status" value="1"/>
</dbReference>
<dbReference type="InterPro" id="IPR006905">
    <property type="entry name" value="Flavin_halogenase"/>
</dbReference>
<keyword evidence="1" id="KW-1133">Transmembrane helix</keyword>
<keyword evidence="2" id="KW-0560">Oxidoreductase</keyword>
<keyword evidence="1" id="KW-0472">Membrane</keyword>
<dbReference type="PANTHER" id="PTHR43747:SF4">
    <property type="entry name" value="FLAVIN-DEPENDENT TRYPTOPHAN HALOGENASE"/>
    <property type="match status" value="1"/>
</dbReference>
<dbReference type="RefSeq" id="WP_382418422.1">
    <property type="nucleotide sequence ID" value="NZ_AP031500.1"/>
</dbReference>
<dbReference type="InterPro" id="IPR033856">
    <property type="entry name" value="Trp_halogen"/>
</dbReference>
<evidence type="ECO:0000313" key="3">
    <source>
        <dbReference type="Proteomes" id="UP001595548"/>
    </source>
</evidence>
<dbReference type="GO" id="GO:0016491">
    <property type="term" value="F:oxidoreductase activity"/>
    <property type="evidence" value="ECO:0007669"/>
    <property type="project" value="UniProtKB-KW"/>
</dbReference>
<evidence type="ECO:0000256" key="1">
    <source>
        <dbReference type="SAM" id="Phobius"/>
    </source>
</evidence>